<dbReference type="RefSeq" id="WP_067474663.1">
    <property type="nucleotide sequence ID" value="NZ_CP015961.1"/>
</dbReference>
<sequence length="323" mass="34365">MSTDAFTTGRPPVFDPATRPFGVLVGFDGSENAKAALDYAAEAARLRETRLTVVTAYRLPRHFYPNYASLPKDDEDEQRSKRAEEILEGARTHLGAFPGDVQFLIATGHATEVFRDMSAEAQLTVVGSRGRGGFMGLLVGSVATALPPHAASPVVVVPSNVQDAAADDGGAALTGPVVAGVDGSAASRIVELQAAQAAKERGAVLQILMVMPPPDSLASWYPELVQQSAIDARRSAYEDWLDAERRWLQGHFPDLKITRHLAYGDPVTTLVDSSNSAQLIVVGTRGRGAVAGTVLGSVSRELLQQKVGAVMVVPELRDPRAED</sequence>
<evidence type="ECO:0000256" key="1">
    <source>
        <dbReference type="ARBA" id="ARBA00008791"/>
    </source>
</evidence>
<accession>A0A173LNM4</accession>
<reference evidence="3 4" key="1">
    <citation type="submission" date="2016-06" db="EMBL/GenBank/DDBJ databases">
        <title>Complete genome sequence of a saline-alkali tolerant type strain Dietzia timorensis ID05-A0528T.</title>
        <authorList>
            <person name="Wu X."/>
        </authorList>
    </citation>
    <scope>NUCLEOTIDE SEQUENCE [LARGE SCALE GENOMIC DNA]</scope>
    <source>
        <strain evidence="3 4">ID05-A0528</strain>
    </source>
</reference>
<feature type="domain" description="UspA" evidence="2">
    <location>
        <begin position="23"/>
        <end position="158"/>
    </location>
</feature>
<evidence type="ECO:0000313" key="4">
    <source>
        <dbReference type="Proteomes" id="UP000186104"/>
    </source>
</evidence>
<dbReference type="PANTHER" id="PTHR46268:SF6">
    <property type="entry name" value="UNIVERSAL STRESS PROTEIN UP12"/>
    <property type="match status" value="1"/>
</dbReference>
<name>A0A173LNM4_9ACTN</name>
<dbReference type="Pfam" id="PF00582">
    <property type="entry name" value="Usp"/>
    <property type="match status" value="2"/>
</dbReference>
<organism evidence="3 4">
    <name type="scientific">Dietzia timorensis</name>
    <dbReference type="NCBI Taxonomy" id="499555"/>
    <lineage>
        <taxon>Bacteria</taxon>
        <taxon>Bacillati</taxon>
        <taxon>Actinomycetota</taxon>
        <taxon>Actinomycetes</taxon>
        <taxon>Mycobacteriales</taxon>
        <taxon>Dietziaceae</taxon>
        <taxon>Dietzia</taxon>
    </lineage>
</organism>
<protein>
    <submittedName>
        <fullName evidence="3">Universal stress protein</fullName>
    </submittedName>
</protein>
<dbReference type="EMBL" id="CP015961">
    <property type="protein sequence ID" value="ANI92847.1"/>
    <property type="molecule type" value="Genomic_DNA"/>
</dbReference>
<dbReference type="InterPro" id="IPR006015">
    <property type="entry name" value="Universal_stress_UspA"/>
</dbReference>
<proteinExistence type="inferred from homology"/>
<dbReference type="Proteomes" id="UP000186104">
    <property type="component" value="Chromosome"/>
</dbReference>
<dbReference type="KEGG" id="dtm:BJL86_2080"/>
<dbReference type="PANTHER" id="PTHR46268">
    <property type="entry name" value="STRESS RESPONSE PROTEIN NHAX"/>
    <property type="match status" value="1"/>
</dbReference>
<comment type="similarity">
    <text evidence="1">Belongs to the universal stress protein A family.</text>
</comment>
<evidence type="ECO:0000313" key="3">
    <source>
        <dbReference type="EMBL" id="ANI92847.1"/>
    </source>
</evidence>
<dbReference type="PRINTS" id="PR01438">
    <property type="entry name" value="UNVRSLSTRESS"/>
</dbReference>
<dbReference type="InterPro" id="IPR014729">
    <property type="entry name" value="Rossmann-like_a/b/a_fold"/>
</dbReference>
<gene>
    <name evidence="3" type="ORF">BJL86_2080</name>
</gene>
<dbReference type="Gene3D" id="3.40.50.620">
    <property type="entry name" value="HUPs"/>
    <property type="match status" value="2"/>
</dbReference>
<evidence type="ECO:0000259" key="2">
    <source>
        <dbReference type="Pfam" id="PF00582"/>
    </source>
</evidence>
<dbReference type="AlphaFoldDB" id="A0A173LNM4"/>
<dbReference type="SUPFAM" id="SSF52402">
    <property type="entry name" value="Adenine nucleotide alpha hydrolases-like"/>
    <property type="match status" value="2"/>
</dbReference>
<feature type="domain" description="UspA" evidence="2">
    <location>
        <begin position="176"/>
        <end position="314"/>
    </location>
</feature>
<dbReference type="InterPro" id="IPR006016">
    <property type="entry name" value="UspA"/>
</dbReference>
<dbReference type="STRING" id="499555.BJL86_2080"/>
<keyword evidence="4" id="KW-1185">Reference proteome</keyword>